<name>A0ACC2I3G6_9PLEO</name>
<evidence type="ECO:0000313" key="2">
    <source>
        <dbReference type="Proteomes" id="UP001153331"/>
    </source>
</evidence>
<proteinExistence type="predicted"/>
<gene>
    <name evidence="1" type="ORF">OPT61_g7466</name>
</gene>
<accession>A0ACC2I3G6</accession>
<protein>
    <submittedName>
        <fullName evidence="1">Uncharacterized protein</fullName>
    </submittedName>
</protein>
<dbReference type="EMBL" id="JAPHNI010000615">
    <property type="protein sequence ID" value="KAJ8109428.1"/>
    <property type="molecule type" value="Genomic_DNA"/>
</dbReference>
<reference evidence="1" key="1">
    <citation type="submission" date="2022-11" db="EMBL/GenBank/DDBJ databases">
        <title>Genome Sequence of Boeremia exigua.</title>
        <authorList>
            <person name="Buettner E."/>
        </authorList>
    </citation>
    <scope>NUCLEOTIDE SEQUENCE</scope>
    <source>
        <strain evidence="1">CU02</strain>
    </source>
</reference>
<evidence type="ECO:0000313" key="1">
    <source>
        <dbReference type="EMBL" id="KAJ8109428.1"/>
    </source>
</evidence>
<comment type="caution">
    <text evidence="1">The sequence shown here is derived from an EMBL/GenBank/DDBJ whole genome shotgun (WGS) entry which is preliminary data.</text>
</comment>
<sequence length="243" mass="26971">MSKGECPMKAANVAGGGTSTRDWWPNELRLNVLRQHDPRQNPLSADFNYAEEFKKLDYQALKKDIAALMTDSQEWWPADFGHYGGLFIRMAWHSAGTYRVSDGRGGGGDGQQRFAPLNAWPDNVSLDKARRLLWPIKQKYGNKISWADLMLLTGNVALETMDCPTFGFAGGRADTYQSAEDVYWGGETEWLGNDVRYHDGNKGVEGEGVVDGDQHKNDVTALTVCLTPLLLRTTSAQPSAAWP</sequence>
<dbReference type="Proteomes" id="UP001153331">
    <property type="component" value="Unassembled WGS sequence"/>
</dbReference>
<keyword evidence="2" id="KW-1185">Reference proteome</keyword>
<organism evidence="1 2">
    <name type="scientific">Boeremia exigua</name>
    <dbReference type="NCBI Taxonomy" id="749465"/>
    <lineage>
        <taxon>Eukaryota</taxon>
        <taxon>Fungi</taxon>
        <taxon>Dikarya</taxon>
        <taxon>Ascomycota</taxon>
        <taxon>Pezizomycotina</taxon>
        <taxon>Dothideomycetes</taxon>
        <taxon>Pleosporomycetidae</taxon>
        <taxon>Pleosporales</taxon>
        <taxon>Pleosporineae</taxon>
        <taxon>Didymellaceae</taxon>
        <taxon>Boeremia</taxon>
    </lineage>
</organism>